<organism evidence="3 4">
    <name type="scientific">Persicimonas caeni</name>
    <dbReference type="NCBI Taxonomy" id="2292766"/>
    <lineage>
        <taxon>Bacteria</taxon>
        <taxon>Deltaproteobacteria</taxon>
        <taxon>Bradymonadales</taxon>
        <taxon>Bradymonadaceae</taxon>
        <taxon>Persicimonas</taxon>
    </lineage>
</organism>
<evidence type="ECO:0000313" key="4">
    <source>
        <dbReference type="Proteomes" id="UP000315995"/>
    </source>
</evidence>
<dbReference type="Gene3D" id="3.30.479.30">
    <property type="entry name" value="Band 7 domain"/>
    <property type="match status" value="1"/>
</dbReference>
<dbReference type="AlphaFoldDB" id="A0A4Y6PU54"/>
<dbReference type="OrthoDB" id="9815577at2"/>
<protein>
    <recommendedName>
        <fullName evidence="2">Band 7 domain-containing protein</fullName>
    </recommendedName>
</protein>
<reference evidence="3 4" key="1">
    <citation type="submission" date="2019-06" db="EMBL/GenBank/DDBJ databases">
        <title>Persicimonas caeni gen. nov., sp. nov., a predatory bacterium isolated from solar saltern.</title>
        <authorList>
            <person name="Wang S."/>
        </authorList>
    </citation>
    <scope>NUCLEOTIDE SEQUENCE [LARGE SCALE GENOMIC DNA]</scope>
    <source>
        <strain evidence="3 4">YN101</strain>
    </source>
</reference>
<feature type="domain" description="Band 7" evidence="2">
    <location>
        <begin position="28"/>
        <end position="169"/>
    </location>
</feature>
<evidence type="ECO:0000259" key="2">
    <source>
        <dbReference type="Pfam" id="PF01145"/>
    </source>
</evidence>
<gene>
    <name evidence="3" type="ORF">FIV42_13800</name>
</gene>
<keyword evidence="4" id="KW-1185">Reference proteome</keyword>
<accession>A0A5B8Y5V5</accession>
<feature type="region of interest" description="Disordered" evidence="1">
    <location>
        <begin position="192"/>
        <end position="217"/>
    </location>
</feature>
<sequence length="217" mass="24389">MLVVALGFSVVWILGSLWMLKRSMRSVAPHEALVIMRSAEPHVAFSRALVLPYVQEAYVLSTKTVEVPVQCVGQEACRTADNLKADVEVSFWVKVNRTREDVLRVVETHGCEKASDPEFVRSLFRRKFVETLRTVVRSLDYDALEREFPKIGEQVVRLLGPDLGGFVIEEFVVESCKATALEHYDEHDPLDRQGLARLDGSHRGQAPVEPAADAADW</sequence>
<dbReference type="EMBL" id="CP041186">
    <property type="protein sequence ID" value="QDG51780.1"/>
    <property type="molecule type" value="Genomic_DNA"/>
</dbReference>
<dbReference type="InterPro" id="IPR001107">
    <property type="entry name" value="Band_7"/>
</dbReference>
<dbReference type="SUPFAM" id="SSF117892">
    <property type="entry name" value="Band 7/SPFH domain"/>
    <property type="match status" value="1"/>
</dbReference>
<dbReference type="Proteomes" id="UP000315995">
    <property type="component" value="Chromosome"/>
</dbReference>
<accession>A0A4Y6PU54</accession>
<evidence type="ECO:0000313" key="3">
    <source>
        <dbReference type="EMBL" id="QDG51780.1"/>
    </source>
</evidence>
<name>A0A4Y6PU54_PERCE</name>
<proteinExistence type="predicted"/>
<dbReference type="Pfam" id="PF01145">
    <property type="entry name" value="Band_7"/>
    <property type="match status" value="1"/>
</dbReference>
<evidence type="ECO:0000256" key="1">
    <source>
        <dbReference type="SAM" id="MobiDB-lite"/>
    </source>
</evidence>
<dbReference type="InterPro" id="IPR036013">
    <property type="entry name" value="Band_7/SPFH_dom_sf"/>
</dbReference>
<dbReference type="RefSeq" id="WP_141198260.1">
    <property type="nucleotide sequence ID" value="NZ_CP041186.1"/>
</dbReference>